<sequence length="111" mass="12223">MKRELWCEEPGERVAAVNAPCQERVNKLAGNRPLPERPCSLSGRFAGRFPDHDRDAVQRSPELEFQERSEAEAEVRALGEAGEQGVRVPAEIASDRGSFRSIHSPSGIPVS</sequence>
<dbReference type="EMBL" id="JBIBSM010000007">
    <property type="protein sequence ID" value="MFF8277465.1"/>
    <property type="molecule type" value="Genomic_DNA"/>
</dbReference>
<comment type="caution">
    <text evidence="2">The sequence shown here is derived from an EMBL/GenBank/DDBJ whole genome shotgun (WGS) entry which is preliminary data.</text>
</comment>
<dbReference type="RefSeq" id="WP_391934760.1">
    <property type="nucleotide sequence ID" value="NZ_JBIBSM010000007.1"/>
</dbReference>
<evidence type="ECO:0000313" key="3">
    <source>
        <dbReference type="Proteomes" id="UP001603013"/>
    </source>
</evidence>
<feature type="compositionally biased region" description="Basic and acidic residues" evidence="1">
    <location>
        <begin position="59"/>
        <end position="77"/>
    </location>
</feature>
<dbReference type="Proteomes" id="UP001603013">
    <property type="component" value="Unassembled WGS sequence"/>
</dbReference>
<accession>A0ABW6YCW4</accession>
<organism evidence="2 3">
    <name type="scientific">Streptomyces lateritius</name>
    <dbReference type="NCBI Taxonomy" id="67313"/>
    <lineage>
        <taxon>Bacteria</taxon>
        <taxon>Bacillati</taxon>
        <taxon>Actinomycetota</taxon>
        <taxon>Actinomycetes</taxon>
        <taxon>Kitasatosporales</taxon>
        <taxon>Streptomycetaceae</taxon>
        <taxon>Streptomyces</taxon>
    </lineage>
</organism>
<evidence type="ECO:0000256" key="1">
    <source>
        <dbReference type="SAM" id="MobiDB-lite"/>
    </source>
</evidence>
<feature type="region of interest" description="Disordered" evidence="1">
    <location>
        <begin position="59"/>
        <end position="82"/>
    </location>
</feature>
<protein>
    <submittedName>
        <fullName evidence="2">Uncharacterized protein</fullName>
    </submittedName>
</protein>
<name>A0ABW6YCW4_9ACTN</name>
<proteinExistence type="predicted"/>
<gene>
    <name evidence="2" type="ORF">ACF05T_15335</name>
</gene>
<keyword evidence="3" id="KW-1185">Reference proteome</keyword>
<reference evidence="2 3" key="1">
    <citation type="submission" date="2024-10" db="EMBL/GenBank/DDBJ databases">
        <title>The Natural Products Discovery Center: Release of the First 8490 Sequenced Strains for Exploring Actinobacteria Biosynthetic Diversity.</title>
        <authorList>
            <person name="Kalkreuter E."/>
            <person name="Kautsar S.A."/>
            <person name="Yang D."/>
            <person name="Bader C.D."/>
            <person name="Teijaro C.N."/>
            <person name="Fluegel L."/>
            <person name="Davis C.M."/>
            <person name="Simpson J.R."/>
            <person name="Lauterbach L."/>
            <person name="Steele A.D."/>
            <person name="Gui C."/>
            <person name="Meng S."/>
            <person name="Li G."/>
            <person name="Viehrig K."/>
            <person name="Ye F."/>
            <person name="Su P."/>
            <person name="Kiefer A.F."/>
            <person name="Nichols A."/>
            <person name="Cepeda A.J."/>
            <person name="Yan W."/>
            <person name="Fan B."/>
            <person name="Jiang Y."/>
            <person name="Adhikari A."/>
            <person name="Zheng C.-J."/>
            <person name="Schuster L."/>
            <person name="Cowan T.M."/>
            <person name="Smanski M.J."/>
            <person name="Chevrette M.G."/>
            <person name="De Carvalho L.P.S."/>
            <person name="Shen B."/>
        </authorList>
    </citation>
    <scope>NUCLEOTIDE SEQUENCE [LARGE SCALE GENOMIC DNA]</scope>
    <source>
        <strain evidence="2 3">NPDC015755</strain>
    </source>
</reference>
<evidence type="ECO:0000313" key="2">
    <source>
        <dbReference type="EMBL" id="MFF8277465.1"/>
    </source>
</evidence>